<dbReference type="InterPro" id="IPR041236">
    <property type="entry name" value="PriA_C"/>
</dbReference>
<dbReference type="GO" id="GO:0006310">
    <property type="term" value="P:DNA recombination"/>
    <property type="evidence" value="ECO:0007669"/>
    <property type="project" value="TreeGrafter"/>
</dbReference>
<dbReference type="GO" id="GO:0043138">
    <property type="term" value="F:3'-5' DNA helicase activity"/>
    <property type="evidence" value="ECO:0007669"/>
    <property type="project" value="TreeGrafter"/>
</dbReference>
<dbReference type="GO" id="GO:0006302">
    <property type="term" value="P:double-strand break repair"/>
    <property type="evidence" value="ECO:0007669"/>
    <property type="project" value="TreeGrafter"/>
</dbReference>
<reference evidence="5" key="1">
    <citation type="journal article" date="2014" name="Front. Microbiol.">
        <title>High frequency of phylogenetically diverse reductive dehalogenase-homologous genes in deep subseafloor sedimentary metagenomes.</title>
        <authorList>
            <person name="Kawai M."/>
            <person name="Futagami T."/>
            <person name="Toyoda A."/>
            <person name="Takaki Y."/>
            <person name="Nishi S."/>
            <person name="Hori S."/>
            <person name="Arai W."/>
            <person name="Tsubouchi T."/>
            <person name="Morono Y."/>
            <person name="Uchiyama I."/>
            <person name="Ito T."/>
            <person name="Fujiyama A."/>
            <person name="Inagaki F."/>
            <person name="Takami H."/>
        </authorList>
    </citation>
    <scope>NUCLEOTIDE SEQUENCE</scope>
    <source>
        <strain evidence="5">Expedition CK06-06</strain>
    </source>
</reference>
<evidence type="ECO:0000256" key="2">
    <source>
        <dbReference type="ARBA" id="ARBA00022840"/>
    </source>
</evidence>
<protein>
    <recommendedName>
        <fullName evidence="4">Primosomal protein N C-terminal domain-containing protein</fullName>
    </recommendedName>
</protein>
<dbReference type="EMBL" id="BART01007328">
    <property type="protein sequence ID" value="GAG56310.1"/>
    <property type="molecule type" value="Genomic_DNA"/>
</dbReference>
<dbReference type="PANTHER" id="PTHR30580:SF0">
    <property type="entry name" value="PRIMOSOMAL PROTEIN N"/>
    <property type="match status" value="1"/>
</dbReference>
<dbReference type="Pfam" id="PF18074">
    <property type="entry name" value="PriA_C"/>
    <property type="match status" value="1"/>
</dbReference>
<dbReference type="Gene3D" id="3.40.50.300">
    <property type="entry name" value="P-loop containing nucleotide triphosphate hydrolases"/>
    <property type="match status" value="1"/>
</dbReference>
<keyword evidence="1" id="KW-0547">Nucleotide-binding</keyword>
<name>X0YJW2_9ZZZZ</name>
<evidence type="ECO:0000256" key="1">
    <source>
        <dbReference type="ARBA" id="ARBA00022741"/>
    </source>
</evidence>
<evidence type="ECO:0000256" key="3">
    <source>
        <dbReference type="ARBA" id="ARBA00023125"/>
    </source>
</evidence>
<sequence length="188" mass="21662">MVAKGLDIEDVTLVGVVNCDSMLGLPDYHMNERVYQLITQVSGRAGRKRKKGRVIIQTYNPQSSVMKNILASDYESFYDQELASRKELCYPPFSNLINIIISGKEENRVKKDIKELFAEISKDIRNGSSILGPAPAPFYKINLFYRWHIIIKSKNMGYSNKILSEILKRFKKFDKNKIIIDVDPVWIL</sequence>
<accession>X0YJW2</accession>
<dbReference type="GO" id="GO:0006270">
    <property type="term" value="P:DNA replication initiation"/>
    <property type="evidence" value="ECO:0007669"/>
    <property type="project" value="TreeGrafter"/>
</dbReference>
<feature type="domain" description="Primosomal protein N C-terminal" evidence="4">
    <location>
        <begin position="92"/>
        <end position="184"/>
    </location>
</feature>
<dbReference type="InterPro" id="IPR027417">
    <property type="entry name" value="P-loop_NTPase"/>
</dbReference>
<gene>
    <name evidence="5" type="ORF">S01H4_16700</name>
</gene>
<dbReference type="PANTHER" id="PTHR30580">
    <property type="entry name" value="PRIMOSOMAL PROTEIN N"/>
    <property type="match status" value="1"/>
</dbReference>
<dbReference type="GO" id="GO:0005524">
    <property type="term" value="F:ATP binding"/>
    <property type="evidence" value="ECO:0007669"/>
    <property type="project" value="UniProtKB-KW"/>
</dbReference>
<keyword evidence="3" id="KW-0238">DNA-binding</keyword>
<organism evidence="5">
    <name type="scientific">marine sediment metagenome</name>
    <dbReference type="NCBI Taxonomy" id="412755"/>
    <lineage>
        <taxon>unclassified sequences</taxon>
        <taxon>metagenomes</taxon>
        <taxon>ecological metagenomes</taxon>
    </lineage>
</organism>
<keyword evidence="2" id="KW-0067">ATP-binding</keyword>
<dbReference type="AlphaFoldDB" id="X0YJW2"/>
<evidence type="ECO:0000259" key="4">
    <source>
        <dbReference type="Pfam" id="PF18074"/>
    </source>
</evidence>
<evidence type="ECO:0000313" key="5">
    <source>
        <dbReference type="EMBL" id="GAG56310.1"/>
    </source>
</evidence>
<dbReference type="SUPFAM" id="SSF52540">
    <property type="entry name" value="P-loop containing nucleoside triphosphate hydrolases"/>
    <property type="match status" value="1"/>
</dbReference>
<dbReference type="GO" id="GO:0003677">
    <property type="term" value="F:DNA binding"/>
    <property type="evidence" value="ECO:0007669"/>
    <property type="project" value="UniProtKB-KW"/>
</dbReference>
<proteinExistence type="predicted"/>
<comment type="caution">
    <text evidence="5">The sequence shown here is derived from an EMBL/GenBank/DDBJ whole genome shotgun (WGS) entry which is preliminary data.</text>
</comment>